<dbReference type="EC" id="4.1.1.19" evidence="5"/>
<dbReference type="PRINTS" id="PR01179">
    <property type="entry name" value="ODADCRBXLASE"/>
</dbReference>
<protein>
    <recommendedName>
        <fullName evidence="5">arginine decarboxylase</fullName>
        <ecNumber evidence="5">4.1.1.19</ecNumber>
    </recommendedName>
</protein>
<dbReference type="InterPro" id="IPR022653">
    <property type="entry name" value="De-COase2_pyr-phos_BS"/>
</dbReference>
<comment type="cofactor">
    <cofactor evidence="2">
        <name>Mg(2+)</name>
        <dbReference type="ChEBI" id="CHEBI:18420"/>
    </cofactor>
</comment>
<dbReference type="GO" id="GO:0046872">
    <property type="term" value="F:metal ion binding"/>
    <property type="evidence" value="ECO:0007669"/>
    <property type="project" value="UniProtKB-KW"/>
</dbReference>
<evidence type="ECO:0000256" key="4">
    <source>
        <dbReference type="ARBA" id="ARBA00008357"/>
    </source>
</evidence>
<evidence type="ECO:0000256" key="7">
    <source>
        <dbReference type="ARBA" id="ARBA00022793"/>
    </source>
</evidence>
<dbReference type="InterPro" id="IPR009006">
    <property type="entry name" value="Ala_racemase/Decarboxylase_C"/>
</dbReference>
<sequence length="649" mass="72447">MARNAKVQSPYGVEEWGGGYFSINPEGHLAVCPFRDHRAIDLVDIVRAAARRGIAPPLLVRFPQVLQTQLSDLYECFDRANREFGYGRRYRSVFPLKVNPLKPVVEALVAAGRPGAFGLEVGSKAELAIALAQKLPRNSWICINGFKDPRLIEMATLASGRDPKIVLVVERLREIPLVVKAFRREGHAPTLGLRCRLYQRGSGRWEASGGETSKFGLGSSEILYAVDTLAEEGLLPRLEVLHFHIGSQITSIRRIKDAVKEAARVYAKLRKRGVPLTTLNVGGGLGIDYDGSRTPSDSSVNYTMEEFANNVVYTVQEVCQEEEVAPPDLVSESGRALTAYHSLLITNCESRESDVPVDYTPEEPRGARGEDKGAEEEEDPPPQLKEMADIAREISVKNFREYYHDAVTTRSEVLNLFGLGYLSLEAKARAEQDFYAVCRKALRFARQTGVVSDELRALEKAFRAKYVTNFSVFQSVPDAWAIEQLFPIVPIHRLNETPTVQGVLVDLTCDSDGVIDSFVDVRDVKEVLELHAGSASRPYLLAICLLGAYQDVMGDHHNLFGRPAELAVSYQRNGLDLRVLARGEDLDRLARLAGYEPEALRETFLKRRQRRRKAPPPAPDLAEATGAYDRFWKASPYLESDPELYEELE</sequence>
<evidence type="ECO:0000256" key="3">
    <source>
        <dbReference type="ARBA" id="ARBA00002257"/>
    </source>
</evidence>
<evidence type="ECO:0000313" key="18">
    <source>
        <dbReference type="EMBL" id="MBM3316268.1"/>
    </source>
</evidence>
<comment type="similarity">
    <text evidence="4">Belongs to the Orn/Lys/Arg decarboxylase class-II family. SpeA subfamily.</text>
</comment>
<dbReference type="Pfam" id="PF02784">
    <property type="entry name" value="Orn_Arg_deC_N"/>
    <property type="match status" value="1"/>
</dbReference>
<dbReference type="Gene3D" id="1.20.58.930">
    <property type="match status" value="1"/>
</dbReference>
<keyword evidence="11" id="KW-0620">Polyamine biosynthesis</keyword>
<name>A0A937X5L2_UNCEI</name>
<dbReference type="Proteomes" id="UP000748308">
    <property type="component" value="Unassembled WGS sequence"/>
</dbReference>
<dbReference type="AlphaFoldDB" id="A0A937X5L2"/>
<dbReference type="InterPro" id="IPR000183">
    <property type="entry name" value="Orn/DAP/Arg_de-COase"/>
</dbReference>
<evidence type="ECO:0000256" key="2">
    <source>
        <dbReference type="ARBA" id="ARBA00001946"/>
    </source>
</evidence>
<reference evidence="18" key="1">
    <citation type="submission" date="2019-03" db="EMBL/GenBank/DDBJ databases">
        <title>Lake Tanganyika Metagenome-Assembled Genomes (MAGs).</title>
        <authorList>
            <person name="Tran P."/>
        </authorList>
    </citation>
    <scope>NUCLEOTIDE SEQUENCE</scope>
    <source>
        <strain evidence="18">M_DeepCast_400m_m2_100</strain>
    </source>
</reference>
<evidence type="ECO:0000259" key="17">
    <source>
        <dbReference type="Pfam" id="PF17810"/>
    </source>
</evidence>
<dbReference type="PANTHER" id="PTHR43295:SF9">
    <property type="entry name" value="BIOSYNTHETIC ARGININE DECARBOXYLASE"/>
    <property type="match status" value="1"/>
</dbReference>
<keyword evidence="7" id="KW-0210">Decarboxylase</keyword>
<dbReference type="PANTHER" id="PTHR43295">
    <property type="entry name" value="ARGININE DECARBOXYLASE"/>
    <property type="match status" value="1"/>
</dbReference>
<dbReference type="GO" id="GO:0008295">
    <property type="term" value="P:spermidine biosynthetic process"/>
    <property type="evidence" value="ECO:0007669"/>
    <property type="project" value="UniProtKB-KW"/>
</dbReference>
<keyword evidence="10" id="KW-0745">Spermidine biosynthesis</keyword>
<evidence type="ECO:0000256" key="9">
    <source>
        <dbReference type="ARBA" id="ARBA00022898"/>
    </source>
</evidence>
<dbReference type="Gene3D" id="3.20.20.10">
    <property type="entry name" value="Alanine racemase"/>
    <property type="match status" value="1"/>
</dbReference>
<dbReference type="SUPFAM" id="SSF51419">
    <property type="entry name" value="PLP-binding barrel"/>
    <property type="match status" value="1"/>
</dbReference>
<dbReference type="InterPro" id="IPR002985">
    <property type="entry name" value="Arg_decrbxlase"/>
</dbReference>
<feature type="domain" description="Arginine decarboxylase helical bundle" evidence="17">
    <location>
        <begin position="378"/>
        <end position="458"/>
    </location>
</feature>
<comment type="caution">
    <text evidence="18">The sequence shown here is derived from an EMBL/GenBank/DDBJ whole genome shotgun (WGS) entry which is preliminary data.</text>
</comment>
<evidence type="ECO:0000256" key="5">
    <source>
        <dbReference type="ARBA" id="ARBA00012426"/>
    </source>
</evidence>
<evidence type="ECO:0000256" key="12">
    <source>
        <dbReference type="ARBA" id="ARBA00023239"/>
    </source>
</evidence>
<dbReference type="Pfam" id="PF17810">
    <property type="entry name" value="Arg_decarb_HB"/>
    <property type="match status" value="1"/>
</dbReference>
<dbReference type="PRINTS" id="PR01180">
    <property type="entry name" value="ARGDCRBXLASE"/>
</dbReference>
<feature type="modified residue" description="N6-(pyridoxal phosphate)lysine" evidence="13">
    <location>
        <position position="97"/>
    </location>
</feature>
<evidence type="ECO:0000256" key="11">
    <source>
        <dbReference type="ARBA" id="ARBA00023115"/>
    </source>
</evidence>
<evidence type="ECO:0000256" key="1">
    <source>
        <dbReference type="ARBA" id="ARBA00001933"/>
    </source>
</evidence>
<feature type="active site" description="Proton donor" evidence="14">
    <location>
        <position position="509"/>
    </location>
</feature>
<feature type="domain" description="Orn/DAP/Arg decarboxylase 2 N-terminal" evidence="16">
    <location>
        <begin position="72"/>
        <end position="339"/>
    </location>
</feature>
<comment type="function">
    <text evidence="3">Catalyzes the biosynthesis of agmatine from arginine.</text>
</comment>
<dbReference type="InterPro" id="IPR022644">
    <property type="entry name" value="De-COase2_N"/>
</dbReference>
<dbReference type="CDD" id="cd06830">
    <property type="entry name" value="PLPDE_III_ADC"/>
    <property type="match status" value="1"/>
</dbReference>
<accession>A0A937X5L2</accession>
<keyword evidence="9 13" id="KW-0663">Pyridoxal phosphate</keyword>
<dbReference type="Gene3D" id="2.40.37.10">
    <property type="entry name" value="Lyase, Ornithine Decarboxylase, Chain A, domain 1"/>
    <property type="match status" value="1"/>
</dbReference>
<gene>
    <name evidence="18" type="primary">speA</name>
    <name evidence="18" type="ORF">FJY75_00305</name>
</gene>
<dbReference type="InterPro" id="IPR022657">
    <property type="entry name" value="De-COase2_CS"/>
</dbReference>
<dbReference type="GO" id="GO:0006527">
    <property type="term" value="P:L-arginine catabolic process"/>
    <property type="evidence" value="ECO:0007669"/>
    <property type="project" value="InterPro"/>
</dbReference>
<evidence type="ECO:0000259" key="16">
    <source>
        <dbReference type="Pfam" id="PF02784"/>
    </source>
</evidence>
<organism evidence="18 19">
    <name type="scientific">Eiseniibacteriota bacterium</name>
    <dbReference type="NCBI Taxonomy" id="2212470"/>
    <lineage>
        <taxon>Bacteria</taxon>
        <taxon>Candidatus Eiseniibacteriota</taxon>
    </lineage>
</organism>
<feature type="compositionally biased region" description="Basic and acidic residues" evidence="15">
    <location>
        <begin position="362"/>
        <end position="372"/>
    </location>
</feature>
<dbReference type="PROSITE" id="PS00879">
    <property type="entry name" value="ODR_DC_2_2"/>
    <property type="match status" value="1"/>
</dbReference>
<evidence type="ECO:0000256" key="14">
    <source>
        <dbReference type="PIRSR" id="PIRSR600183-50"/>
    </source>
</evidence>
<keyword evidence="8" id="KW-0460">Magnesium</keyword>
<dbReference type="InterPro" id="IPR040634">
    <property type="entry name" value="Arg_decarb_HB"/>
</dbReference>
<dbReference type="PROSITE" id="PS00878">
    <property type="entry name" value="ODR_DC_2_1"/>
    <property type="match status" value="1"/>
</dbReference>
<feature type="region of interest" description="Disordered" evidence="15">
    <location>
        <begin position="353"/>
        <end position="383"/>
    </location>
</feature>
<dbReference type="SUPFAM" id="SSF50621">
    <property type="entry name" value="Alanine racemase C-terminal domain-like"/>
    <property type="match status" value="1"/>
</dbReference>
<proteinExistence type="inferred from homology"/>
<keyword evidence="12 18" id="KW-0456">Lyase</keyword>
<evidence type="ECO:0000256" key="8">
    <source>
        <dbReference type="ARBA" id="ARBA00022842"/>
    </source>
</evidence>
<evidence type="ECO:0000256" key="6">
    <source>
        <dbReference type="ARBA" id="ARBA00022723"/>
    </source>
</evidence>
<dbReference type="PIRSF" id="PIRSF001336">
    <property type="entry name" value="Arg_decrbxlase"/>
    <property type="match status" value="1"/>
</dbReference>
<evidence type="ECO:0000256" key="15">
    <source>
        <dbReference type="SAM" id="MobiDB-lite"/>
    </source>
</evidence>
<evidence type="ECO:0000313" key="19">
    <source>
        <dbReference type="Proteomes" id="UP000748308"/>
    </source>
</evidence>
<dbReference type="InterPro" id="IPR029066">
    <property type="entry name" value="PLP-binding_barrel"/>
</dbReference>
<evidence type="ECO:0000256" key="13">
    <source>
        <dbReference type="PIRSR" id="PIRSR001336-50"/>
    </source>
</evidence>
<dbReference type="GO" id="GO:0008792">
    <property type="term" value="F:arginine decarboxylase activity"/>
    <property type="evidence" value="ECO:0007669"/>
    <property type="project" value="UniProtKB-EC"/>
</dbReference>
<dbReference type="NCBIfam" id="NF003763">
    <property type="entry name" value="PRK05354.1"/>
    <property type="match status" value="1"/>
</dbReference>
<keyword evidence="6" id="KW-0479">Metal-binding</keyword>
<comment type="cofactor">
    <cofactor evidence="1 13">
        <name>pyridoxal 5'-phosphate</name>
        <dbReference type="ChEBI" id="CHEBI:597326"/>
    </cofactor>
</comment>
<dbReference type="EMBL" id="VGIY01000003">
    <property type="protein sequence ID" value="MBM3316268.1"/>
    <property type="molecule type" value="Genomic_DNA"/>
</dbReference>
<evidence type="ECO:0000256" key="10">
    <source>
        <dbReference type="ARBA" id="ARBA00023066"/>
    </source>
</evidence>